<feature type="repeat" description="ANK" evidence="1">
    <location>
        <begin position="903"/>
        <end position="935"/>
    </location>
</feature>
<sequence length="1034" mass="114224">ASLEKPRVWQVPNPMRSPKERKLQKQRCKQPQLRQQDEAERLEQQRLIQKKHLERQTQHLEIQQQERERLHKEWIRQRRIAEKKEAAKDFQETRQNSLKGMWVGSNAKTVLAEVEISSKLAEAQRKGRRNKGPSAGIPGGVDSDEESEVLQGSEESQCESPNETLPTVYEEPANALSNIRSGFTSVKGNFLIGAFKLMREKEAPEVQEALEEQTWPLWQAEVELQEQRRQNPEELEQQEEQQTREEPQETQLWQPKPPPGRPNSRAKNRGSLARSCLPGKNNNSNNSNNTQTATTSLGALRLLGPRPSVQIFSPPLSAGATTPTTATSTPTTTTTSGGSSGSRCATPSFGAAAEEGDLHNLQSAIPNEEEDAMADYCGSIHDLGAAQAEEVSKEAAEEMKRTSTFGLELHEGDEEENDEFEEELKAIAALASACTEVGAEPSRASSRQSRSQHGTVMSRPLSVHWASDGGGSQAGFLDDDEAAATLCFGGWAADEQSEIMRRFCREVVEGYRPDGFEGEQSLVRGSRKVLAEHRGHLRNVTQQNDQQSYGSVSEANSNTEASSLGVTVGLQRALEMQRQTTAMQPWHTCGLLAPPPLSSRSPEPTRPGSRGSNYNYNNYNNYNYNSNNKNNNTNNNNNNNISSNNNINNSNNYNNSNNSNNSCRSPRKSPDFACLLKGLPEKASLHAANKSSHWMKNEESLQHSHSRSRVSRKNTKDSSGLGPRPRGAPGRPESRLHLRSQSPLQLRMEEDSALLIIQRQWWQFQKDLRQARLRKTVASSLPISADTEETASVDDESTQRPSRKTISRQGTPGREFQGQAAPCLDKSAALQLFDAHSDDAAVLHFVRTGDHEQLRICGAASRARPTLLRKALFLAARVGEPRVLQLLMVQTGRESLQWSEGEDGFTLLHVAAEADQTGACGWLQEQGADLAALDAHGRKPCEVAGPNALYLWETYASFLRPRQGGLDILSASRLKLMAARSPRSSVAGTGTATERPGSPRTQLGIRPLSWGAAGQMNRKRRASNTTSSETVFSH</sequence>
<feature type="region of interest" description="Disordered" evidence="2">
    <location>
        <begin position="1"/>
        <end position="41"/>
    </location>
</feature>
<organism evidence="3 4">
    <name type="scientific">Polarella glacialis</name>
    <name type="common">Dinoflagellate</name>
    <dbReference type="NCBI Taxonomy" id="89957"/>
    <lineage>
        <taxon>Eukaryota</taxon>
        <taxon>Sar</taxon>
        <taxon>Alveolata</taxon>
        <taxon>Dinophyceae</taxon>
        <taxon>Suessiales</taxon>
        <taxon>Suessiaceae</taxon>
        <taxon>Polarella</taxon>
    </lineage>
</organism>
<proteinExistence type="predicted"/>
<feature type="region of interest" description="Disordered" evidence="2">
    <location>
        <begin position="587"/>
        <end position="667"/>
    </location>
</feature>
<dbReference type="Gene3D" id="1.25.40.20">
    <property type="entry name" value="Ankyrin repeat-containing domain"/>
    <property type="match status" value="1"/>
</dbReference>
<feature type="compositionally biased region" description="Low complexity" evidence="2">
    <location>
        <begin position="718"/>
        <end position="731"/>
    </location>
</feature>
<feature type="compositionally biased region" description="Polar residues" evidence="2">
    <location>
        <begin position="982"/>
        <end position="992"/>
    </location>
</feature>
<dbReference type="AlphaFoldDB" id="A0A813EAC9"/>
<feature type="region of interest" description="Disordered" evidence="2">
    <location>
        <begin position="122"/>
        <end position="165"/>
    </location>
</feature>
<feature type="region of interest" description="Disordered" evidence="2">
    <location>
        <begin position="686"/>
        <end position="744"/>
    </location>
</feature>
<dbReference type="PANTHER" id="PTHR16148">
    <property type="entry name" value="NF-KAPPA-B-REPRESSING FACTOR-RELATED"/>
    <property type="match status" value="1"/>
</dbReference>
<dbReference type="EMBL" id="CAJNNV010007418">
    <property type="protein sequence ID" value="CAE8594907.1"/>
    <property type="molecule type" value="Genomic_DNA"/>
</dbReference>
<feature type="non-terminal residue" evidence="3">
    <location>
        <position position="1"/>
    </location>
</feature>
<dbReference type="PROSITE" id="PS50088">
    <property type="entry name" value="ANK_REPEAT"/>
    <property type="match status" value="1"/>
</dbReference>
<feature type="region of interest" description="Disordered" evidence="2">
    <location>
        <begin position="785"/>
        <end position="818"/>
    </location>
</feature>
<evidence type="ECO:0000313" key="3">
    <source>
        <dbReference type="EMBL" id="CAE8594907.1"/>
    </source>
</evidence>
<dbReference type="SUPFAM" id="SSF48403">
    <property type="entry name" value="Ankyrin repeat"/>
    <property type="match status" value="1"/>
</dbReference>
<name>A0A813EAC9_POLGL</name>
<evidence type="ECO:0000256" key="2">
    <source>
        <dbReference type="SAM" id="MobiDB-lite"/>
    </source>
</evidence>
<comment type="caution">
    <text evidence="3">The sequence shown here is derived from an EMBL/GenBank/DDBJ whole genome shotgun (WGS) entry which is preliminary data.</text>
</comment>
<evidence type="ECO:0000256" key="1">
    <source>
        <dbReference type="PROSITE-ProRule" id="PRU00023"/>
    </source>
</evidence>
<feature type="compositionally biased region" description="Polar residues" evidence="2">
    <location>
        <begin position="153"/>
        <end position="165"/>
    </location>
</feature>
<protein>
    <submittedName>
        <fullName evidence="3">Uncharacterized protein</fullName>
    </submittedName>
</protein>
<dbReference type="InterPro" id="IPR002110">
    <property type="entry name" value="Ankyrin_rpt"/>
</dbReference>
<feature type="compositionally biased region" description="Acidic residues" evidence="2">
    <location>
        <begin position="786"/>
        <end position="796"/>
    </location>
</feature>
<gene>
    <name evidence="3" type="ORF">PGLA1383_LOCUS13429</name>
</gene>
<feature type="compositionally biased region" description="Low complexity" evidence="2">
    <location>
        <begin position="612"/>
        <end position="662"/>
    </location>
</feature>
<reference evidence="3" key="1">
    <citation type="submission" date="2021-02" db="EMBL/GenBank/DDBJ databases">
        <authorList>
            <person name="Dougan E. K."/>
            <person name="Rhodes N."/>
            <person name="Thang M."/>
            <person name="Chan C."/>
        </authorList>
    </citation>
    <scope>NUCLEOTIDE SEQUENCE</scope>
</reference>
<feature type="compositionally biased region" description="Polar residues" evidence="2">
    <location>
        <begin position="1023"/>
        <end position="1034"/>
    </location>
</feature>
<feature type="compositionally biased region" description="Low complexity" evidence="2">
    <location>
        <begin position="313"/>
        <end position="337"/>
    </location>
</feature>
<accession>A0A813EAC9</accession>
<keyword evidence="1" id="KW-0040">ANK repeat</keyword>
<dbReference type="Proteomes" id="UP000654075">
    <property type="component" value="Unassembled WGS sequence"/>
</dbReference>
<feature type="region of interest" description="Disordered" evidence="2">
    <location>
        <begin position="542"/>
        <end position="561"/>
    </location>
</feature>
<keyword evidence="4" id="KW-1185">Reference proteome</keyword>
<feature type="region of interest" description="Disordered" evidence="2">
    <location>
        <begin position="980"/>
        <end position="1034"/>
    </location>
</feature>
<feature type="compositionally biased region" description="Basic residues" evidence="2">
    <location>
        <begin position="704"/>
        <end position="713"/>
    </location>
</feature>
<evidence type="ECO:0000313" key="4">
    <source>
        <dbReference type="Proteomes" id="UP000654075"/>
    </source>
</evidence>
<dbReference type="PANTHER" id="PTHR16148:SF14">
    <property type="entry name" value="MYND-TYPE DOMAIN-CONTAINING PROTEIN"/>
    <property type="match status" value="1"/>
</dbReference>
<feature type="region of interest" description="Disordered" evidence="2">
    <location>
        <begin position="308"/>
        <end position="347"/>
    </location>
</feature>
<feature type="region of interest" description="Disordered" evidence="2">
    <location>
        <begin position="227"/>
        <end position="292"/>
    </location>
</feature>
<dbReference type="InterPro" id="IPR036770">
    <property type="entry name" value="Ankyrin_rpt-contain_sf"/>
</dbReference>